<dbReference type="RefSeq" id="WP_127611414.1">
    <property type="nucleotide sequence ID" value="NZ_RXOL01000001.1"/>
</dbReference>
<protein>
    <submittedName>
        <fullName evidence="1">Uncharacterized protein</fullName>
    </submittedName>
</protein>
<accession>A0A437H0S3</accession>
<dbReference type="AlphaFoldDB" id="A0A437H0S3"/>
<evidence type="ECO:0000313" key="2">
    <source>
        <dbReference type="Proteomes" id="UP000283003"/>
    </source>
</evidence>
<dbReference type="OrthoDB" id="7508926at2"/>
<sequence length="72" mass="8487">MAPIVHYPDTMQYRFVTPHRIGKWYPELKLAMSQAYKIGAGFYDKATGQFFRYRETELETRETVDHDDLLAA</sequence>
<dbReference type="Proteomes" id="UP000283003">
    <property type="component" value="Unassembled WGS sequence"/>
</dbReference>
<gene>
    <name evidence="1" type="ORF">EKN06_03220</name>
</gene>
<proteinExistence type="predicted"/>
<keyword evidence="2" id="KW-1185">Reference proteome</keyword>
<dbReference type="EMBL" id="RXOL01000001">
    <property type="protein sequence ID" value="RVQ69225.1"/>
    <property type="molecule type" value="Genomic_DNA"/>
</dbReference>
<comment type="caution">
    <text evidence="1">The sequence shown here is derived from an EMBL/GenBank/DDBJ whole genome shotgun (WGS) entry which is preliminary data.</text>
</comment>
<reference evidence="1 2" key="1">
    <citation type="submission" date="2018-12" db="EMBL/GenBank/DDBJ databases">
        <title>Croceicoccus ponticola sp. nov., a lipolytic bacterium isolated from seawater.</title>
        <authorList>
            <person name="Yoon J.-H."/>
        </authorList>
    </citation>
    <scope>NUCLEOTIDE SEQUENCE [LARGE SCALE GENOMIC DNA]</scope>
    <source>
        <strain evidence="1 2">GM-16</strain>
    </source>
</reference>
<organism evidence="1 2">
    <name type="scientific">Croceicoccus ponticola</name>
    <dbReference type="NCBI Taxonomy" id="2217664"/>
    <lineage>
        <taxon>Bacteria</taxon>
        <taxon>Pseudomonadati</taxon>
        <taxon>Pseudomonadota</taxon>
        <taxon>Alphaproteobacteria</taxon>
        <taxon>Sphingomonadales</taxon>
        <taxon>Erythrobacteraceae</taxon>
        <taxon>Croceicoccus</taxon>
    </lineage>
</organism>
<name>A0A437H0S3_9SPHN</name>
<evidence type="ECO:0000313" key="1">
    <source>
        <dbReference type="EMBL" id="RVQ69225.1"/>
    </source>
</evidence>